<name>A0A2P2NV51_RHIMU</name>
<sequence>MAYPIRIPACPVDFETLNIIMS</sequence>
<protein>
    <submittedName>
        <fullName evidence="1">Uncharacterized protein</fullName>
    </submittedName>
</protein>
<dbReference type="EMBL" id="GGEC01065902">
    <property type="protein sequence ID" value="MBX46386.1"/>
    <property type="molecule type" value="Transcribed_RNA"/>
</dbReference>
<organism evidence="1">
    <name type="scientific">Rhizophora mucronata</name>
    <name type="common">Asiatic mangrove</name>
    <dbReference type="NCBI Taxonomy" id="61149"/>
    <lineage>
        <taxon>Eukaryota</taxon>
        <taxon>Viridiplantae</taxon>
        <taxon>Streptophyta</taxon>
        <taxon>Embryophyta</taxon>
        <taxon>Tracheophyta</taxon>
        <taxon>Spermatophyta</taxon>
        <taxon>Magnoliopsida</taxon>
        <taxon>eudicotyledons</taxon>
        <taxon>Gunneridae</taxon>
        <taxon>Pentapetalae</taxon>
        <taxon>rosids</taxon>
        <taxon>fabids</taxon>
        <taxon>Malpighiales</taxon>
        <taxon>Rhizophoraceae</taxon>
        <taxon>Rhizophora</taxon>
    </lineage>
</organism>
<proteinExistence type="predicted"/>
<dbReference type="AlphaFoldDB" id="A0A2P2NV51"/>
<reference evidence="1" key="1">
    <citation type="submission" date="2018-02" db="EMBL/GenBank/DDBJ databases">
        <title>Rhizophora mucronata_Transcriptome.</title>
        <authorList>
            <person name="Meera S.P."/>
            <person name="Sreeshan A."/>
            <person name="Augustine A."/>
        </authorList>
    </citation>
    <scope>NUCLEOTIDE SEQUENCE</scope>
    <source>
        <tissue evidence="1">Leaf</tissue>
    </source>
</reference>
<evidence type="ECO:0000313" key="1">
    <source>
        <dbReference type="EMBL" id="MBX46386.1"/>
    </source>
</evidence>
<accession>A0A2P2NV51</accession>